<name>A0A5C1AHY1_9BACT</name>
<organism evidence="1 2">
    <name type="scientific">Limnoglobus roseus</name>
    <dbReference type="NCBI Taxonomy" id="2598579"/>
    <lineage>
        <taxon>Bacteria</taxon>
        <taxon>Pseudomonadati</taxon>
        <taxon>Planctomycetota</taxon>
        <taxon>Planctomycetia</taxon>
        <taxon>Gemmatales</taxon>
        <taxon>Gemmataceae</taxon>
        <taxon>Limnoglobus</taxon>
    </lineage>
</organism>
<dbReference type="KEGG" id="lrs:PX52LOC_04602"/>
<keyword evidence="2" id="KW-1185">Reference proteome</keyword>
<evidence type="ECO:0000313" key="2">
    <source>
        <dbReference type="Proteomes" id="UP000324974"/>
    </source>
</evidence>
<evidence type="ECO:0000313" key="1">
    <source>
        <dbReference type="EMBL" id="QEL17606.1"/>
    </source>
</evidence>
<proteinExistence type="predicted"/>
<accession>A0A5C1AHY1</accession>
<protein>
    <submittedName>
        <fullName evidence="1">Uncharacterized protein</fullName>
    </submittedName>
</protein>
<dbReference type="EMBL" id="CP042425">
    <property type="protein sequence ID" value="QEL17606.1"/>
    <property type="molecule type" value="Genomic_DNA"/>
</dbReference>
<gene>
    <name evidence="1" type="ORF">PX52LOC_04602</name>
</gene>
<sequence>MSNPCLSLTVKTEAGAFTAGDRIVHDGFPFVTPKEVELRPVQSRFEMSGAAPAKFWVLPLVNFLPNPWEGEQVPELATHPLRLNTWPPLPEGLPENDLVAASWLLRRRAGLYYFFVNGEPGFIERMPNLTARAKMVRRKKSRRITGVMVGPAHVQDVEFSEYASLFPQDILGMLSLATGVPVGAPWLEFRDEKGSLVRRVHCFGAGRYERTHTAIPRHMATNALGYLVGKVLAAADRGQKFLRVAVNHALAASNQHHSLESQFISLCRGFETLCRQHGFIKQDLSPRLWPAQQTEVKAILQEAAAKIRKIQKAETDLGRKPVLEAIGSRVQNAAQIEKSFGLAVADLALKFGFHDAQVLDAFLAAKPHPTGKTWPGVLTHYRAAATHDAYFDWASREDLHTILRVRDHLHDLLIRVLFKTVGYDGPYQSPIPPLMQRESVEWVKPSTSPGLLGFA</sequence>
<dbReference type="AlphaFoldDB" id="A0A5C1AHY1"/>
<dbReference type="Proteomes" id="UP000324974">
    <property type="component" value="Chromosome"/>
</dbReference>
<reference evidence="2" key="1">
    <citation type="submission" date="2019-08" db="EMBL/GenBank/DDBJ databases">
        <title>Limnoglobus roseus gen. nov., sp. nov., a novel freshwater planctomycete with a giant genome from the family Gemmataceae.</title>
        <authorList>
            <person name="Kulichevskaya I.S."/>
            <person name="Naumoff D.G."/>
            <person name="Miroshnikov K."/>
            <person name="Ivanova A."/>
            <person name="Philippov D.A."/>
            <person name="Hakobyan A."/>
            <person name="Rijpstra I.C."/>
            <person name="Sinninghe Damste J.S."/>
            <person name="Liesack W."/>
            <person name="Dedysh S.N."/>
        </authorList>
    </citation>
    <scope>NUCLEOTIDE SEQUENCE [LARGE SCALE GENOMIC DNA]</scope>
    <source>
        <strain evidence="2">PX52</strain>
    </source>
</reference>